<organism evidence="2">
    <name type="scientific">Sesamum latifolium</name>
    <dbReference type="NCBI Taxonomy" id="2727402"/>
    <lineage>
        <taxon>Eukaryota</taxon>
        <taxon>Viridiplantae</taxon>
        <taxon>Streptophyta</taxon>
        <taxon>Embryophyta</taxon>
        <taxon>Tracheophyta</taxon>
        <taxon>Spermatophyta</taxon>
        <taxon>Magnoliopsida</taxon>
        <taxon>eudicotyledons</taxon>
        <taxon>Gunneridae</taxon>
        <taxon>Pentapetalae</taxon>
        <taxon>asterids</taxon>
        <taxon>lamiids</taxon>
        <taxon>Lamiales</taxon>
        <taxon>Pedaliaceae</taxon>
        <taxon>Sesamum</taxon>
    </lineage>
</organism>
<dbReference type="AlphaFoldDB" id="A0AAW2YEA8"/>
<sequence length="203" mass="22475">MAPTIPIDYTGHRESRKFSKTGSVFMMGKTRKVSKGHSTGFVPDYRHAVETMAESEGFGSSGRLDTELTASQDSCIPSSKRIGLNVDGYDRSVVPIRFLSLKTLERRDLEVRLRSELEQVRKLQRKIASYTFDAADVYSFQNGAKRPAMVESLPMSTNDAPMAPGKKKCTSGRNGPRTKGGPVAARRNESVKQGPHRAPILLW</sequence>
<protein>
    <submittedName>
        <fullName evidence="2">Transcription factor GTE10</fullName>
    </submittedName>
</protein>
<reference evidence="2" key="1">
    <citation type="submission" date="2020-06" db="EMBL/GenBank/DDBJ databases">
        <authorList>
            <person name="Li T."/>
            <person name="Hu X."/>
            <person name="Zhang T."/>
            <person name="Song X."/>
            <person name="Zhang H."/>
            <person name="Dai N."/>
            <person name="Sheng W."/>
            <person name="Hou X."/>
            <person name="Wei L."/>
        </authorList>
    </citation>
    <scope>NUCLEOTIDE SEQUENCE</scope>
    <source>
        <strain evidence="2">KEN1</strain>
        <tissue evidence="2">Leaf</tissue>
    </source>
</reference>
<evidence type="ECO:0000256" key="1">
    <source>
        <dbReference type="SAM" id="MobiDB-lite"/>
    </source>
</evidence>
<accession>A0AAW2YEA8</accession>
<proteinExistence type="predicted"/>
<feature type="region of interest" description="Disordered" evidence="1">
    <location>
        <begin position="154"/>
        <end position="203"/>
    </location>
</feature>
<reference evidence="2" key="2">
    <citation type="journal article" date="2024" name="Plant">
        <title>Genomic evolution and insights into agronomic trait innovations of Sesamum species.</title>
        <authorList>
            <person name="Miao H."/>
            <person name="Wang L."/>
            <person name="Qu L."/>
            <person name="Liu H."/>
            <person name="Sun Y."/>
            <person name="Le M."/>
            <person name="Wang Q."/>
            <person name="Wei S."/>
            <person name="Zheng Y."/>
            <person name="Lin W."/>
            <person name="Duan Y."/>
            <person name="Cao H."/>
            <person name="Xiong S."/>
            <person name="Wang X."/>
            <person name="Wei L."/>
            <person name="Li C."/>
            <person name="Ma Q."/>
            <person name="Ju M."/>
            <person name="Zhao R."/>
            <person name="Li G."/>
            <person name="Mu C."/>
            <person name="Tian Q."/>
            <person name="Mei H."/>
            <person name="Zhang T."/>
            <person name="Gao T."/>
            <person name="Zhang H."/>
        </authorList>
    </citation>
    <scope>NUCLEOTIDE SEQUENCE</scope>
    <source>
        <strain evidence="2">KEN1</strain>
    </source>
</reference>
<comment type="caution">
    <text evidence="2">The sequence shown here is derived from an EMBL/GenBank/DDBJ whole genome shotgun (WGS) entry which is preliminary data.</text>
</comment>
<gene>
    <name evidence="2" type="ORF">Slati_0299500</name>
</gene>
<name>A0AAW2YEA8_9LAMI</name>
<dbReference type="EMBL" id="JACGWN010000001">
    <property type="protein sequence ID" value="KAL0464119.1"/>
    <property type="molecule type" value="Genomic_DNA"/>
</dbReference>
<evidence type="ECO:0000313" key="2">
    <source>
        <dbReference type="EMBL" id="KAL0464119.1"/>
    </source>
</evidence>